<gene>
    <name evidence="2" type="ORF">UAU_02487</name>
</gene>
<dbReference type="EMBL" id="AJAQ01000016">
    <property type="protein sequence ID" value="EOH93791.1"/>
    <property type="molecule type" value="Genomic_DNA"/>
</dbReference>
<dbReference type="AlphaFoldDB" id="R2SLP5"/>
<comment type="caution">
    <text evidence="2">The sequence shown here is derived from an EMBL/GenBank/DDBJ whole genome shotgun (WGS) entry which is preliminary data.</text>
</comment>
<dbReference type="SUPFAM" id="SSF55729">
    <property type="entry name" value="Acyl-CoA N-acyltransferases (Nat)"/>
    <property type="match status" value="1"/>
</dbReference>
<dbReference type="STRING" id="160454.RV10_GL000674"/>
<dbReference type="RefSeq" id="WP_010757477.1">
    <property type="nucleotide sequence ID" value="NZ_ASWD01000001.1"/>
</dbReference>
<accession>R2SLP5</accession>
<evidence type="ECO:0000313" key="3">
    <source>
        <dbReference type="Proteomes" id="UP000013782"/>
    </source>
</evidence>
<dbReference type="PATRIC" id="fig|1158607.3.peg.2461"/>
<dbReference type="Proteomes" id="UP000013782">
    <property type="component" value="Unassembled WGS sequence"/>
</dbReference>
<dbReference type="eggNOG" id="COG5653">
    <property type="taxonomic scope" value="Bacteria"/>
</dbReference>
<sequence length="334" mass="39768">MKIITEKKQWNESIKSFPFWDVSHLWGYHEAFRLRDPSFEARLFLFECEQGRLAYPFCLKKLSLHPEYSEKGKNRFYLDTVYGHVGPLYEGDSVEKIWQACEKDFRQYCEDENIVLIQERFHPVYQNQIKLFPESQVYEKRKLVVCTTLDFENLYHTTHRKNRRYLRMAKENDLQFIQAGIEEIDDFLALYYDTMERNQAEEVFYFEKEFFVFLHEELQELFTLFFCYKDGKRINGTISLHSPTSGIGFVMGNDRNYRKYNLGFVSAANFLDYFNTIDMPKLIVGGGNTTALDNPMLRSKMKYTQEEPVSFYVGKTVLWPELEEGDFYGNSTLD</sequence>
<dbReference type="InterPro" id="IPR038740">
    <property type="entry name" value="BioF2-like_GNAT_dom"/>
</dbReference>
<feature type="domain" description="BioF2-like acetyltransferase" evidence="1">
    <location>
        <begin position="158"/>
        <end position="266"/>
    </location>
</feature>
<dbReference type="Gene3D" id="3.40.630.30">
    <property type="match status" value="1"/>
</dbReference>
<dbReference type="Pfam" id="PF13480">
    <property type="entry name" value="Acetyltransf_6"/>
    <property type="match status" value="1"/>
</dbReference>
<dbReference type="OrthoDB" id="9785911at2"/>
<evidence type="ECO:0000259" key="1">
    <source>
        <dbReference type="Pfam" id="PF13480"/>
    </source>
</evidence>
<name>R2SLP5_9ENTE</name>
<dbReference type="HOGENOM" id="CLU_055609_0_0_9"/>
<reference evidence="2 3" key="1">
    <citation type="submission" date="2013-02" db="EMBL/GenBank/DDBJ databases">
        <title>The Genome Sequence of Enterococcus pallens BAA-351.</title>
        <authorList>
            <consortium name="The Broad Institute Genome Sequencing Platform"/>
            <consortium name="The Broad Institute Genome Sequencing Center for Infectious Disease"/>
            <person name="Earl A.M."/>
            <person name="Gilmore M.S."/>
            <person name="Lebreton F."/>
            <person name="Walker B."/>
            <person name="Young S.K."/>
            <person name="Zeng Q."/>
            <person name="Gargeya S."/>
            <person name="Fitzgerald M."/>
            <person name="Haas B."/>
            <person name="Abouelleil A."/>
            <person name="Alvarado L."/>
            <person name="Arachchi H.M."/>
            <person name="Berlin A.M."/>
            <person name="Chapman S.B."/>
            <person name="Dewar J."/>
            <person name="Goldberg J."/>
            <person name="Griggs A."/>
            <person name="Gujja S."/>
            <person name="Hansen M."/>
            <person name="Howarth C."/>
            <person name="Imamovic A."/>
            <person name="Larimer J."/>
            <person name="McCowan C."/>
            <person name="Murphy C."/>
            <person name="Neiman D."/>
            <person name="Pearson M."/>
            <person name="Priest M."/>
            <person name="Roberts A."/>
            <person name="Saif S."/>
            <person name="Shea T."/>
            <person name="Sisk P."/>
            <person name="Sykes S."/>
            <person name="Wortman J."/>
            <person name="Nusbaum C."/>
            <person name="Birren B."/>
        </authorList>
    </citation>
    <scope>NUCLEOTIDE SEQUENCE [LARGE SCALE GENOMIC DNA]</scope>
    <source>
        <strain evidence="2 3">ATCC BAA-351</strain>
    </source>
</reference>
<organism evidence="2 3">
    <name type="scientific">Enterococcus pallens ATCC BAA-351</name>
    <dbReference type="NCBI Taxonomy" id="1158607"/>
    <lineage>
        <taxon>Bacteria</taxon>
        <taxon>Bacillati</taxon>
        <taxon>Bacillota</taxon>
        <taxon>Bacilli</taxon>
        <taxon>Lactobacillales</taxon>
        <taxon>Enterococcaceae</taxon>
        <taxon>Enterococcus</taxon>
    </lineage>
</organism>
<protein>
    <recommendedName>
        <fullName evidence="1">BioF2-like acetyltransferase domain-containing protein</fullName>
    </recommendedName>
</protein>
<proteinExistence type="predicted"/>
<dbReference type="InterPro" id="IPR016181">
    <property type="entry name" value="Acyl_CoA_acyltransferase"/>
</dbReference>
<keyword evidence="3" id="KW-1185">Reference proteome</keyword>
<evidence type="ECO:0000313" key="2">
    <source>
        <dbReference type="EMBL" id="EOH93791.1"/>
    </source>
</evidence>